<feature type="transmembrane region" description="Helical" evidence="10">
    <location>
        <begin position="436"/>
        <end position="453"/>
    </location>
</feature>
<keyword evidence="7 10" id="KW-0256">Endoplasmic reticulum</keyword>
<evidence type="ECO:0000256" key="3">
    <source>
        <dbReference type="ARBA" id="ARBA00004922"/>
    </source>
</evidence>
<keyword evidence="11" id="KW-0175">Coiled coil</keyword>
<dbReference type="AlphaFoldDB" id="A0A1D1ZGL5"/>
<evidence type="ECO:0000256" key="10">
    <source>
        <dbReference type="RuleBase" id="RU361143"/>
    </source>
</evidence>
<dbReference type="GO" id="GO:0018279">
    <property type="term" value="P:protein N-linked glycosylation via asparagine"/>
    <property type="evidence" value="ECO:0007669"/>
    <property type="project" value="TreeGrafter"/>
</dbReference>
<evidence type="ECO:0000256" key="8">
    <source>
        <dbReference type="ARBA" id="ARBA00022989"/>
    </source>
</evidence>
<accession>A0A1D1ZGL5</accession>
<reference evidence="12" key="1">
    <citation type="submission" date="2015-07" db="EMBL/GenBank/DDBJ databases">
        <title>Transcriptome Assembly of Anthurium amnicola.</title>
        <authorList>
            <person name="Suzuki J."/>
        </authorList>
    </citation>
    <scope>NUCLEOTIDE SEQUENCE</scope>
</reference>
<dbReference type="InterPro" id="IPR007676">
    <property type="entry name" value="Ribophorin_I"/>
</dbReference>
<protein>
    <recommendedName>
        <fullName evidence="10">Dolichyl-diphosphooligosaccharide--protein glycosyltransferase subunit 1</fullName>
    </recommendedName>
</protein>
<feature type="chain" id="PRO_5008811250" description="Dolichyl-diphosphooligosaccharide--protein glycosyltransferase subunit 1" evidence="10">
    <location>
        <begin position="25"/>
        <end position="614"/>
    </location>
</feature>
<evidence type="ECO:0000313" key="12">
    <source>
        <dbReference type="EMBL" id="JAT66130.1"/>
    </source>
</evidence>
<evidence type="ECO:0000256" key="2">
    <source>
        <dbReference type="ARBA" id="ARBA00004115"/>
    </source>
</evidence>
<keyword evidence="6 10" id="KW-0732">Signal</keyword>
<evidence type="ECO:0000256" key="7">
    <source>
        <dbReference type="ARBA" id="ARBA00022824"/>
    </source>
</evidence>
<sequence length="614" mass="69682">MASISAIALSLVLSIAILLTPVRSDLVILKLDRKIDLTSHIVRVTSSLKIENTGPGVASKVLLVFPNHQARNLAELRSFCHEGKGKSKGSSERLHVEVVQPEGMPTDLAFYSVHLQKELNEGEILTLEVLAVFTHLLKPFPEQISQADVQLVLFQDSAYSLSPYVVKIQTLGIRLPSPNVESFTKFQNSKLVDSEIKYGPYENLPAFSYTPIVVHFECNRPFAVAQELLREIEISHWGNIQVTEHYKLVHGGADIKGGFSRIDYQSRPVVWGASSFRHLLARLPPRAHSFYYRDEIGNVSTSHLRGDSRKTELIIEPRYPMFGGWKTSFTVGYGLPLKDFLFESEGRRLLNISFGCPVDDLVVDDLIVKVVLPEGSKDFSSYVSFPTKQWQEIKYSHLDIVGRSVIVLQKTNVVPEHNEPFLVYYRFHNISLLREPLMLTVGFFLLFVAYVIYMRVDMSISKSSASYIAKLQWDEVQAALQQVLNIINRCLVVHDKLEASLRDLSRTGDVQSCKMARKTADNILKELMKELKPLLGFLQSSPQAAQIWPKVEELVVKEREMQERLMLKHSSVVDCYEKKHSGRELENRVALHDQKLAALKHEIDDLLETIDEIC</sequence>
<dbReference type="GO" id="GO:0008250">
    <property type="term" value="C:oligosaccharyltransferase complex"/>
    <property type="evidence" value="ECO:0007669"/>
    <property type="project" value="UniProtKB-UniRule"/>
</dbReference>
<dbReference type="UniPathway" id="UPA00378"/>
<evidence type="ECO:0000256" key="5">
    <source>
        <dbReference type="ARBA" id="ARBA00022692"/>
    </source>
</evidence>
<comment type="subcellular location">
    <subcellularLocation>
        <location evidence="2 10">Endoplasmic reticulum membrane</location>
        <topology evidence="2 10">Single-pass type I membrane protein</topology>
    </subcellularLocation>
</comment>
<evidence type="ECO:0000256" key="9">
    <source>
        <dbReference type="ARBA" id="ARBA00023136"/>
    </source>
</evidence>
<keyword evidence="12" id="KW-0808">Transferase</keyword>
<feature type="coiled-coil region" evidence="11">
    <location>
        <begin position="582"/>
        <end position="609"/>
    </location>
</feature>
<name>A0A1D1ZGL5_9ARAE</name>
<keyword evidence="9 10" id="KW-0472">Membrane</keyword>
<evidence type="ECO:0000256" key="1">
    <source>
        <dbReference type="ARBA" id="ARBA00002791"/>
    </source>
</evidence>
<evidence type="ECO:0000256" key="11">
    <source>
        <dbReference type="SAM" id="Coils"/>
    </source>
</evidence>
<proteinExistence type="inferred from homology"/>
<dbReference type="GO" id="GO:0016740">
    <property type="term" value="F:transferase activity"/>
    <property type="evidence" value="ECO:0007669"/>
    <property type="project" value="UniProtKB-KW"/>
</dbReference>
<keyword evidence="5 10" id="KW-0812">Transmembrane</keyword>
<evidence type="ECO:0000256" key="6">
    <source>
        <dbReference type="ARBA" id="ARBA00022729"/>
    </source>
</evidence>
<dbReference type="EMBL" id="GDJX01001806">
    <property type="protein sequence ID" value="JAT66130.1"/>
    <property type="molecule type" value="Transcribed_RNA"/>
</dbReference>
<feature type="signal peptide" evidence="10">
    <location>
        <begin position="1"/>
        <end position="24"/>
    </location>
</feature>
<dbReference type="Pfam" id="PF04597">
    <property type="entry name" value="Ribophorin_I"/>
    <property type="match status" value="1"/>
</dbReference>
<dbReference type="PANTHER" id="PTHR21049">
    <property type="entry name" value="RIBOPHORIN I"/>
    <property type="match status" value="1"/>
</dbReference>
<comment type="function">
    <text evidence="1 10">Subunit of the oligosaccharyl transferase (OST) complex that catalyzes the initial transfer of a defined glycan (Glc(3)Man(9)GlcNAc(2) in eukaryotes) from the lipid carrier dolichol-pyrophosphate to an asparagine residue within an Asn-X-Ser/Thr consensus motif in nascent polypeptide chains, the first step in protein N-glycosylation. N-glycosylation occurs cotranslationally and the complex associates with the Sec61 complex at the channel-forming translocon complex that mediates protein translocation across the endoplasmic reticulum (ER). All subunits are required for a maximal enzyme activity.</text>
</comment>
<comment type="pathway">
    <text evidence="3 10">Protein modification; protein glycosylation.</text>
</comment>
<evidence type="ECO:0000256" key="4">
    <source>
        <dbReference type="ARBA" id="ARBA00008905"/>
    </source>
</evidence>
<comment type="similarity">
    <text evidence="4 10">Belongs to the OST1 family.</text>
</comment>
<comment type="subunit">
    <text evidence="10">Component of the oligosaccharyltransferase (OST) complex.</text>
</comment>
<organism evidence="12">
    <name type="scientific">Anthurium amnicola</name>
    <dbReference type="NCBI Taxonomy" id="1678845"/>
    <lineage>
        <taxon>Eukaryota</taxon>
        <taxon>Viridiplantae</taxon>
        <taxon>Streptophyta</taxon>
        <taxon>Embryophyta</taxon>
        <taxon>Tracheophyta</taxon>
        <taxon>Spermatophyta</taxon>
        <taxon>Magnoliopsida</taxon>
        <taxon>Liliopsida</taxon>
        <taxon>Araceae</taxon>
        <taxon>Pothoideae</taxon>
        <taxon>Potheae</taxon>
        <taxon>Anthurium</taxon>
    </lineage>
</organism>
<gene>
    <name evidence="12" type="primary">Rpn1</name>
    <name evidence="12" type="ORF">g.44740</name>
</gene>
<keyword evidence="8 10" id="KW-1133">Transmembrane helix</keyword>
<dbReference type="PANTHER" id="PTHR21049:SF0">
    <property type="entry name" value="DOLICHYL-DIPHOSPHOOLIGOSACCHARIDE--PROTEIN GLYCOSYLTRANSFERASE SUBUNIT 1"/>
    <property type="match status" value="1"/>
</dbReference>